<name>A0ACC6PDS0_9BACL</name>
<reference evidence="1" key="1">
    <citation type="submission" date="2024-03" db="EMBL/GenBank/DDBJ databases">
        <title>Whole genome sequecning of epiphytes from Marcgravia umbellata leaves.</title>
        <authorList>
            <person name="Kumar G."/>
            <person name="Savka M.A."/>
        </authorList>
    </citation>
    <scope>NUCLEOTIDE SEQUENCE</scope>
    <source>
        <strain evidence="1">RIT_BL5</strain>
    </source>
</reference>
<keyword evidence="2" id="KW-1185">Reference proteome</keyword>
<evidence type="ECO:0000313" key="2">
    <source>
        <dbReference type="Proteomes" id="UP001380953"/>
    </source>
</evidence>
<evidence type="ECO:0000313" key="1">
    <source>
        <dbReference type="EMBL" id="MEJ8305042.1"/>
    </source>
</evidence>
<dbReference type="EMBL" id="JBBKAR010000037">
    <property type="protein sequence ID" value="MEJ8305042.1"/>
    <property type="molecule type" value="Genomic_DNA"/>
</dbReference>
<sequence length="897" mass="99926">MNSFSDRNASNRPKDSKGEASARNPASALGPSVASIAAQAALSEARRSNPDSAQASSGAARRTVPAPRQTATSAARCFVSDPVPAQTASSVTPRAASDPAALTPSPRADGAYAFLDEAREVEFYRRDLPTPWMNYLSNGTFHTMLSHAGGGVAFYKSPQIWRITRYRFFHLPTDRSGPYLYIQEVDDNGDPSEYWCPTNEPSLIRPDTWKSAHGMGYTRFEASKNEIFARTVYFVGPEENSLIWNLTLANDGPAEKKLHVYAYAEFGMMEFMRELQWQCYNKHQVSVTHHANDMLLYRYGVENQPKPDETPLVYFASDTPLTGYDGDRDAFVGSYRSESNPQAIERGGCGNSTLLGGDPCGALQMTVTLAPGETREINVFLGTAPTEAAARLSVERSRQSGFVERSFAGLKKEWDRYLGAWNCTLPDAEAERMLNVWNPYQAQRNFLFSRNISLYATGTFRGVGFRDTAQDILAVVPHDTQAATEKLRLLLGQQYRDGHVNHYFFPHEGWDPVTSIHSDDHLWTALAVWALIAESGNVDFLHEKIAYYDGGEGSVYEHLRRAIDYTANHLGRNGFPLMLRSDWNDQLFRVCREGKGESIWTAMQFGTALRQTADLAELAGHAADAARYRKLYDEQKSRVNGSGWDGKWFRRAVMDDGRFLGTDEHDQAKLWLNAQTWAVLSGMAEGDKGVTAMNSVRDLLNTELGIKKLHPPITDFPDPADPLTNYNPGTGENGAVFCHANTWAIIAECMLGRGDLAYEYYRQLIPSVAMDRAGLERYRAEPYVYASNLFGPDSDKFGLANVSWLTGTAAWMYVAATQHILGVRATVEGLRIDPCIPREWAGFTVCRMFRGCRYEIDVRNDSGEGRGVRAILVDGQLIEGNVLPVYEQPTVKVEVKL</sequence>
<comment type="caution">
    <text evidence="1">The sequence shown here is derived from an EMBL/GenBank/DDBJ whole genome shotgun (WGS) entry which is preliminary data.</text>
</comment>
<proteinExistence type="predicted"/>
<accession>A0ACC6PDS0</accession>
<dbReference type="Proteomes" id="UP001380953">
    <property type="component" value="Unassembled WGS sequence"/>
</dbReference>
<gene>
    <name evidence="1" type="ORF">WKI47_14140</name>
</gene>
<organism evidence="1 2">
    <name type="scientific">Saccharibacillus sacchari</name>
    <dbReference type="NCBI Taxonomy" id="456493"/>
    <lineage>
        <taxon>Bacteria</taxon>
        <taxon>Bacillati</taxon>
        <taxon>Bacillota</taxon>
        <taxon>Bacilli</taxon>
        <taxon>Bacillales</taxon>
        <taxon>Paenibacillaceae</taxon>
        <taxon>Saccharibacillus</taxon>
    </lineage>
</organism>
<protein>
    <submittedName>
        <fullName evidence="1">Uncharacterized protein</fullName>
    </submittedName>
</protein>